<dbReference type="PANTHER" id="PTHR33273">
    <property type="entry name" value="DOMAIN-CONTAINING PROTEIN, PUTATIVE-RELATED"/>
    <property type="match status" value="1"/>
</dbReference>
<organism evidence="3">
    <name type="scientific">Camponotus floridanus</name>
    <name type="common">Florida carpenter ant</name>
    <dbReference type="NCBI Taxonomy" id="104421"/>
    <lineage>
        <taxon>Eukaryota</taxon>
        <taxon>Metazoa</taxon>
        <taxon>Ecdysozoa</taxon>
        <taxon>Arthropoda</taxon>
        <taxon>Hexapoda</taxon>
        <taxon>Insecta</taxon>
        <taxon>Pterygota</taxon>
        <taxon>Neoptera</taxon>
        <taxon>Endopterygota</taxon>
        <taxon>Hymenoptera</taxon>
        <taxon>Apocrita</taxon>
        <taxon>Aculeata</taxon>
        <taxon>Formicoidea</taxon>
        <taxon>Formicidae</taxon>
        <taxon>Formicinae</taxon>
        <taxon>Camponotus</taxon>
    </lineage>
</organism>
<dbReference type="InterPro" id="IPR005135">
    <property type="entry name" value="Endo/exonuclease/phosphatase"/>
</dbReference>
<reference evidence="2 3" key="1">
    <citation type="journal article" date="2010" name="Science">
        <title>Genomic comparison of the ants Camponotus floridanus and Harpegnathos saltator.</title>
        <authorList>
            <person name="Bonasio R."/>
            <person name="Zhang G."/>
            <person name="Ye C."/>
            <person name="Mutti N.S."/>
            <person name="Fang X."/>
            <person name="Qin N."/>
            <person name="Donahue G."/>
            <person name="Yang P."/>
            <person name="Li Q."/>
            <person name="Li C."/>
            <person name="Zhang P."/>
            <person name="Huang Z."/>
            <person name="Berger S.L."/>
            <person name="Reinberg D."/>
            <person name="Wang J."/>
            <person name="Liebig J."/>
        </authorList>
    </citation>
    <scope>NUCLEOTIDE SEQUENCE [LARGE SCALE GENOMIC DNA]</scope>
    <source>
        <strain evidence="3">C129</strain>
    </source>
</reference>
<dbReference type="EMBL" id="GL444910">
    <property type="protein sequence ID" value="EFN60479.1"/>
    <property type="molecule type" value="Genomic_DNA"/>
</dbReference>
<gene>
    <name evidence="2" type="ORF">EAG_13288</name>
</gene>
<accession>E2B1G0</accession>
<dbReference type="InterPro" id="IPR036691">
    <property type="entry name" value="Endo/exonu/phosph_ase_sf"/>
</dbReference>
<dbReference type="SUPFAM" id="SSF56219">
    <property type="entry name" value="DNase I-like"/>
    <property type="match status" value="1"/>
</dbReference>
<dbReference type="GO" id="GO:0003824">
    <property type="term" value="F:catalytic activity"/>
    <property type="evidence" value="ECO:0007669"/>
    <property type="project" value="InterPro"/>
</dbReference>
<feature type="domain" description="Endonuclease/exonuclease/phosphatase" evidence="1">
    <location>
        <begin position="4"/>
        <end position="123"/>
    </location>
</feature>
<dbReference type="OrthoDB" id="7551843at2759"/>
<dbReference type="Proteomes" id="UP000000311">
    <property type="component" value="Unassembled WGS sequence"/>
</dbReference>
<dbReference type="PANTHER" id="PTHR33273:SF4">
    <property type="entry name" value="ENDONUCLEASE_EXONUCLEASE_PHOSPHATASE DOMAIN-CONTAINING PROTEIN"/>
    <property type="match status" value="1"/>
</dbReference>
<dbReference type="AlphaFoldDB" id="E2B1G0"/>
<dbReference type="Pfam" id="PF14529">
    <property type="entry name" value="Exo_endo_phos_2"/>
    <property type="match status" value="1"/>
</dbReference>
<protein>
    <recommendedName>
        <fullName evidence="1">Endonuclease/exonuclease/phosphatase domain-containing protein</fullName>
    </recommendedName>
</protein>
<sequence>KGMIFVSCYCSPNESMQVFDQMLDEIRFVVTQEKNNIVICGDFNAKSYLWSSGSEDARGKSLVETTDTLDLRLVNEGNTATCVRTQGSSIVDTTWSTADIFMNIQNWRVEEDEISLSDHRYIAFSVTDDN</sequence>
<name>E2B1G0_CAMFO</name>
<dbReference type="Gene3D" id="3.60.10.10">
    <property type="entry name" value="Endonuclease/exonuclease/phosphatase"/>
    <property type="match status" value="1"/>
</dbReference>
<evidence type="ECO:0000259" key="1">
    <source>
        <dbReference type="Pfam" id="PF14529"/>
    </source>
</evidence>
<feature type="non-terminal residue" evidence="2">
    <location>
        <position position="130"/>
    </location>
</feature>
<proteinExistence type="predicted"/>
<evidence type="ECO:0000313" key="3">
    <source>
        <dbReference type="Proteomes" id="UP000000311"/>
    </source>
</evidence>
<keyword evidence="3" id="KW-1185">Reference proteome</keyword>
<dbReference type="OMA" id="WSTADIF"/>
<feature type="non-terminal residue" evidence="2">
    <location>
        <position position="1"/>
    </location>
</feature>
<dbReference type="InParanoid" id="E2B1G0"/>
<evidence type="ECO:0000313" key="2">
    <source>
        <dbReference type="EMBL" id="EFN60479.1"/>
    </source>
</evidence>